<sequence>MKYVFKWANRANQNYKRPCLGFSKASSPQPNNNTSESSDHDKGEINQPLKLRPIHTIC</sequence>
<dbReference type="Proteomes" id="UP000002051">
    <property type="component" value="Chromosome 8"/>
</dbReference>
<reference evidence="3" key="3">
    <citation type="submission" date="2015-04" db="UniProtKB">
        <authorList>
            <consortium name="EnsemblPlants"/>
        </authorList>
    </citation>
    <scope>IDENTIFICATION</scope>
    <source>
        <strain evidence="3">cv. Jemalong A17</strain>
    </source>
</reference>
<reference evidence="2 4" key="2">
    <citation type="journal article" date="2014" name="BMC Genomics">
        <title>An improved genome release (version Mt4.0) for the model legume Medicago truncatula.</title>
        <authorList>
            <person name="Tang H."/>
            <person name="Krishnakumar V."/>
            <person name="Bidwell S."/>
            <person name="Rosen B."/>
            <person name="Chan A."/>
            <person name="Zhou S."/>
            <person name="Gentzbittel L."/>
            <person name="Childs K.L."/>
            <person name="Yandell M."/>
            <person name="Gundlach H."/>
            <person name="Mayer K.F."/>
            <person name="Schwartz D.C."/>
            <person name="Town C.D."/>
        </authorList>
    </citation>
    <scope>GENOME REANNOTATION</scope>
    <source>
        <strain evidence="2">A17</strain>
        <strain evidence="3 4">cv. Jemalong A17</strain>
    </source>
</reference>
<name>A0A072TU59_MEDTR</name>
<organism evidence="2 4">
    <name type="scientific">Medicago truncatula</name>
    <name type="common">Barrel medic</name>
    <name type="synonym">Medicago tribuloides</name>
    <dbReference type="NCBI Taxonomy" id="3880"/>
    <lineage>
        <taxon>Eukaryota</taxon>
        <taxon>Viridiplantae</taxon>
        <taxon>Streptophyta</taxon>
        <taxon>Embryophyta</taxon>
        <taxon>Tracheophyta</taxon>
        <taxon>Spermatophyta</taxon>
        <taxon>Magnoliopsida</taxon>
        <taxon>eudicotyledons</taxon>
        <taxon>Gunneridae</taxon>
        <taxon>Pentapetalae</taxon>
        <taxon>rosids</taxon>
        <taxon>fabids</taxon>
        <taxon>Fabales</taxon>
        <taxon>Fabaceae</taxon>
        <taxon>Papilionoideae</taxon>
        <taxon>50 kb inversion clade</taxon>
        <taxon>NPAAA clade</taxon>
        <taxon>Hologalegina</taxon>
        <taxon>IRL clade</taxon>
        <taxon>Trifolieae</taxon>
        <taxon>Medicago</taxon>
    </lineage>
</organism>
<proteinExistence type="predicted"/>
<evidence type="ECO:0000313" key="3">
    <source>
        <dbReference type="EnsemblPlants" id="KEH21064"/>
    </source>
</evidence>
<dbReference type="AlphaFoldDB" id="A0A072TU59"/>
<accession>A0A072TU59</accession>
<feature type="compositionally biased region" description="Polar residues" evidence="1">
    <location>
        <begin position="24"/>
        <end position="36"/>
    </location>
</feature>
<dbReference type="EMBL" id="CM001224">
    <property type="protein sequence ID" value="KEH21064.1"/>
    <property type="molecule type" value="Genomic_DNA"/>
</dbReference>
<evidence type="ECO:0000256" key="1">
    <source>
        <dbReference type="SAM" id="MobiDB-lite"/>
    </source>
</evidence>
<reference evidence="2 4" key="1">
    <citation type="journal article" date="2011" name="Nature">
        <title>The Medicago genome provides insight into the evolution of rhizobial symbioses.</title>
        <authorList>
            <person name="Young N.D."/>
            <person name="Debelle F."/>
            <person name="Oldroyd G.E."/>
            <person name="Geurts R."/>
            <person name="Cannon S.B."/>
            <person name="Udvardi M.K."/>
            <person name="Benedito V.A."/>
            <person name="Mayer K.F."/>
            <person name="Gouzy J."/>
            <person name="Schoof H."/>
            <person name="Van de Peer Y."/>
            <person name="Proost S."/>
            <person name="Cook D.R."/>
            <person name="Meyers B.C."/>
            <person name="Spannagl M."/>
            <person name="Cheung F."/>
            <person name="De Mita S."/>
            <person name="Krishnakumar V."/>
            <person name="Gundlach H."/>
            <person name="Zhou S."/>
            <person name="Mudge J."/>
            <person name="Bharti A.K."/>
            <person name="Murray J.D."/>
            <person name="Naoumkina M.A."/>
            <person name="Rosen B."/>
            <person name="Silverstein K.A."/>
            <person name="Tang H."/>
            <person name="Rombauts S."/>
            <person name="Zhao P.X."/>
            <person name="Zhou P."/>
            <person name="Barbe V."/>
            <person name="Bardou P."/>
            <person name="Bechner M."/>
            <person name="Bellec A."/>
            <person name="Berger A."/>
            <person name="Berges H."/>
            <person name="Bidwell S."/>
            <person name="Bisseling T."/>
            <person name="Choisne N."/>
            <person name="Couloux A."/>
            <person name="Denny R."/>
            <person name="Deshpande S."/>
            <person name="Dai X."/>
            <person name="Doyle J.J."/>
            <person name="Dudez A.M."/>
            <person name="Farmer A.D."/>
            <person name="Fouteau S."/>
            <person name="Franken C."/>
            <person name="Gibelin C."/>
            <person name="Gish J."/>
            <person name="Goldstein S."/>
            <person name="Gonzalez A.J."/>
            <person name="Green P.J."/>
            <person name="Hallab A."/>
            <person name="Hartog M."/>
            <person name="Hua A."/>
            <person name="Humphray S.J."/>
            <person name="Jeong D.H."/>
            <person name="Jing Y."/>
            <person name="Jocker A."/>
            <person name="Kenton S.M."/>
            <person name="Kim D.J."/>
            <person name="Klee K."/>
            <person name="Lai H."/>
            <person name="Lang C."/>
            <person name="Lin S."/>
            <person name="Macmil S.L."/>
            <person name="Magdelenat G."/>
            <person name="Matthews L."/>
            <person name="McCorrison J."/>
            <person name="Monaghan E.L."/>
            <person name="Mun J.H."/>
            <person name="Najar F.Z."/>
            <person name="Nicholson C."/>
            <person name="Noirot C."/>
            <person name="O'Bleness M."/>
            <person name="Paule C.R."/>
            <person name="Poulain J."/>
            <person name="Prion F."/>
            <person name="Qin B."/>
            <person name="Qu C."/>
            <person name="Retzel E.F."/>
            <person name="Riddle C."/>
            <person name="Sallet E."/>
            <person name="Samain S."/>
            <person name="Samson N."/>
            <person name="Sanders I."/>
            <person name="Saurat O."/>
            <person name="Scarpelli C."/>
            <person name="Schiex T."/>
            <person name="Segurens B."/>
            <person name="Severin A.J."/>
            <person name="Sherrier D.J."/>
            <person name="Shi R."/>
            <person name="Sims S."/>
            <person name="Singer S.R."/>
            <person name="Sinharoy S."/>
            <person name="Sterck L."/>
            <person name="Viollet A."/>
            <person name="Wang B.B."/>
            <person name="Wang K."/>
            <person name="Wang M."/>
            <person name="Wang X."/>
            <person name="Warfsmann J."/>
            <person name="Weissenbach J."/>
            <person name="White D.D."/>
            <person name="White J.D."/>
            <person name="Wiley G.B."/>
            <person name="Wincker P."/>
            <person name="Xing Y."/>
            <person name="Yang L."/>
            <person name="Yao Z."/>
            <person name="Ying F."/>
            <person name="Zhai J."/>
            <person name="Zhou L."/>
            <person name="Zuber A."/>
            <person name="Denarie J."/>
            <person name="Dixon R.A."/>
            <person name="May G.D."/>
            <person name="Schwartz D.C."/>
            <person name="Rogers J."/>
            <person name="Quetier F."/>
            <person name="Town C.D."/>
            <person name="Roe B.A."/>
        </authorList>
    </citation>
    <scope>NUCLEOTIDE SEQUENCE [LARGE SCALE GENOMIC DNA]</scope>
    <source>
        <strain evidence="2">A17</strain>
        <strain evidence="3 4">cv. Jemalong A17</strain>
    </source>
</reference>
<evidence type="ECO:0000313" key="4">
    <source>
        <dbReference type="Proteomes" id="UP000002051"/>
    </source>
</evidence>
<dbReference type="HOGENOM" id="CLU_2982138_0_0_1"/>
<feature type="region of interest" description="Disordered" evidence="1">
    <location>
        <begin position="18"/>
        <end position="58"/>
    </location>
</feature>
<gene>
    <name evidence="2" type="ordered locus">MTR_8g098265</name>
</gene>
<keyword evidence="4" id="KW-1185">Reference proteome</keyword>
<evidence type="ECO:0000313" key="2">
    <source>
        <dbReference type="EMBL" id="KEH21064.1"/>
    </source>
</evidence>
<dbReference type="EnsemblPlants" id="KEH21064">
    <property type="protein sequence ID" value="KEH21064"/>
    <property type="gene ID" value="MTR_8g098265"/>
</dbReference>
<protein>
    <submittedName>
        <fullName evidence="2 3">Uncharacterized protein</fullName>
    </submittedName>
</protein>